<accession>A0ABM9HWY1</accession>
<protein>
    <submittedName>
        <fullName evidence="7">Fructokinase</fullName>
    </submittedName>
</protein>
<dbReference type="PROSITE" id="PS00584">
    <property type="entry name" value="PFKB_KINASES_2"/>
    <property type="match status" value="1"/>
</dbReference>
<feature type="domain" description="Carbohydrate kinase PfkB" evidence="6">
    <location>
        <begin position="25"/>
        <end position="287"/>
    </location>
</feature>
<dbReference type="SUPFAM" id="SSF53613">
    <property type="entry name" value="Ribokinase-like"/>
    <property type="match status" value="1"/>
</dbReference>
<dbReference type="Proteomes" id="UP001162030">
    <property type="component" value="Chromosome"/>
</dbReference>
<proteinExistence type="inferred from homology"/>
<evidence type="ECO:0000256" key="3">
    <source>
        <dbReference type="ARBA" id="ARBA00022741"/>
    </source>
</evidence>
<evidence type="ECO:0000313" key="8">
    <source>
        <dbReference type="Proteomes" id="UP001162030"/>
    </source>
</evidence>
<dbReference type="InterPro" id="IPR029056">
    <property type="entry name" value="Ribokinase-like"/>
</dbReference>
<reference evidence="7 8" key="1">
    <citation type="submission" date="2023-03" db="EMBL/GenBank/DDBJ databases">
        <authorList>
            <person name="Pearce D."/>
        </authorList>
    </citation>
    <scope>NUCLEOTIDE SEQUENCE [LARGE SCALE GENOMIC DNA]</scope>
    <source>
        <strain evidence="7">Msz</strain>
    </source>
</reference>
<gene>
    <name evidence="7" type="ORF">MSZNOR_0275</name>
</gene>
<evidence type="ECO:0000256" key="1">
    <source>
        <dbReference type="ARBA" id="ARBA00010688"/>
    </source>
</evidence>
<dbReference type="Gene3D" id="3.40.1190.20">
    <property type="match status" value="1"/>
</dbReference>
<dbReference type="PANTHER" id="PTHR43085">
    <property type="entry name" value="HEXOKINASE FAMILY MEMBER"/>
    <property type="match status" value="1"/>
</dbReference>
<evidence type="ECO:0000256" key="4">
    <source>
        <dbReference type="ARBA" id="ARBA00022777"/>
    </source>
</evidence>
<keyword evidence="4" id="KW-0418">Kinase</keyword>
<comment type="similarity">
    <text evidence="1">Belongs to the carbohydrate kinase PfkB family.</text>
</comment>
<evidence type="ECO:0000256" key="5">
    <source>
        <dbReference type="ARBA" id="ARBA00022840"/>
    </source>
</evidence>
<evidence type="ECO:0000313" key="7">
    <source>
        <dbReference type="EMBL" id="CAI8730674.1"/>
    </source>
</evidence>
<dbReference type="RefSeq" id="WP_317963623.1">
    <property type="nucleotide sequence ID" value="NZ_OX458333.1"/>
</dbReference>
<organism evidence="7 8">
    <name type="scientific">Methylocaldum szegediense</name>
    <dbReference type="NCBI Taxonomy" id="73780"/>
    <lineage>
        <taxon>Bacteria</taxon>
        <taxon>Pseudomonadati</taxon>
        <taxon>Pseudomonadota</taxon>
        <taxon>Gammaproteobacteria</taxon>
        <taxon>Methylococcales</taxon>
        <taxon>Methylococcaceae</taxon>
        <taxon>Methylocaldum</taxon>
    </lineage>
</organism>
<sequence length="303" mass="33659">MTEFTASTRPVLFGELLFDHFPDGSAVLGGAPLNVACHLRGLGIQPLLISRIGEDEGGRMVRKALHDWDLDDRGVQIDRERPTGAVRVQIENGEPVFRIEPEQAYDYIEAHDVPEFPTGGTILYHGTLAVRNPVSRQALDYLVKRYCPPIFLDVNLRAPWWNAEDLRVLLERANWIKLNAQELDSIADLYGLSAKPQEAQAEALRAHCGTEYVVVTQGEAGAFAVCADGNTARVRPDASIEVVDTVGAGDAFSAALLTGLIWRWPLKDALERAQQLAGFICGVRGAVKRDLSFYRRLRENWRI</sequence>
<dbReference type="Pfam" id="PF00294">
    <property type="entry name" value="PfkB"/>
    <property type="match status" value="1"/>
</dbReference>
<evidence type="ECO:0000259" key="6">
    <source>
        <dbReference type="Pfam" id="PF00294"/>
    </source>
</evidence>
<keyword evidence="5" id="KW-0067">ATP-binding</keyword>
<dbReference type="InterPro" id="IPR002173">
    <property type="entry name" value="Carboh/pur_kinase_PfkB_CS"/>
</dbReference>
<keyword evidence="8" id="KW-1185">Reference proteome</keyword>
<dbReference type="PANTHER" id="PTHR43085:SF1">
    <property type="entry name" value="PSEUDOURIDINE KINASE-RELATED"/>
    <property type="match status" value="1"/>
</dbReference>
<keyword evidence="2" id="KW-0808">Transferase</keyword>
<evidence type="ECO:0000256" key="2">
    <source>
        <dbReference type="ARBA" id="ARBA00022679"/>
    </source>
</evidence>
<dbReference type="EMBL" id="OX458333">
    <property type="protein sequence ID" value="CAI8730674.1"/>
    <property type="molecule type" value="Genomic_DNA"/>
</dbReference>
<dbReference type="InterPro" id="IPR050306">
    <property type="entry name" value="PfkB_Carbo_kinase"/>
</dbReference>
<dbReference type="InterPro" id="IPR011611">
    <property type="entry name" value="PfkB_dom"/>
</dbReference>
<name>A0ABM9HWY1_9GAMM</name>
<keyword evidence="3" id="KW-0547">Nucleotide-binding</keyword>